<comment type="similarity">
    <text evidence="2">Belongs to the SusD family.</text>
</comment>
<comment type="subcellular location">
    <subcellularLocation>
        <location evidence="1">Cell outer membrane</location>
    </subcellularLocation>
</comment>
<evidence type="ECO:0000256" key="1">
    <source>
        <dbReference type="ARBA" id="ARBA00004442"/>
    </source>
</evidence>
<dbReference type="InterPro" id="IPR011990">
    <property type="entry name" value="TPR-like_helical_dom_sf"/>
</dbReference>
<evidence type="ECO:0000256" key="2">
    <source>
        <dbReference type="ARBA" id="ARBA00006275"/>
    </source>
</evidence>
<dbReference type="Proteomes" id="UP001597560">
    <property type="component" value="Unassembled WGS sequence"/>
</dbReference>
<gene>
    <name evidence="8" type="ORF">ACFS6J_12310</name>
</gene>
<dbReference type="PROSITE" id="PS51257">
    <property type="entry name" value="PROKAR_LIPOPROTEIN"/>
    <property type="match status" value="1"/>
</dbReference>
<protein>
    <submittedName>
        <fullName evidence="8">RagB/SusD family nutrient uptake outer membrane protein</fullName>
    </submittedName>
</protein>
<evidence type="ECO:0000259" key="7">
    <source>
        <dbReference type="Pfam" id="PF14322"/>
    </source>
</evidence>
<dbReference type="EMBL" id="JBHUPA010000007">
    <property type="protein sequence ID" value="MFD2962574.1"/>
    <property type="molecule type" value="Genomic_DNA"/>
</dbReference>
<feature type="domain" description="SusD-like N-terminal" evidence="7">
    <location>
        <begin position="70"/>
        <end position="204"/>
    </location>
</feature>
<dbReference type="RefSeq" id="WP_377610823.1">
    <property type="nucleotide sequence ID" value="NZ_JBHUPA010000007.1"/>
</dbReference>
<name>A0ABW6B298_9SPHI</name>
<evidence type="ECO:0000259" key="6">
    <source>
        <dbReference type="Pfam" id="PF07980"/>
    </source>
</evidence>
<accession>A0ABW6B298</accession>
<feature type="domain" description="RagB/SusD" evidence="6">
    <location>
        <begin position="258"/>
        <end position="579"/>
    </location>
</feature>
<evidence type="ECO:0000256" key="3">
    <source>
        <dbReference type="ARBA" id="ARBA00022729"/>
    </source>
</evidence>
<dbReference type="Gene3D" id="1.25.40.390">
    <property type="match status" value="1"/>
</dbReference>
<sequence>MKRNIYIILCFIGVFASSCKKVLDIEDIDNYDPQQVWNDPNLANAYMANIYPMFGNWNPGADSDSEQLIGINFYPDRVTISNGEFKSWNYSNIRLINQAIRDVNAGALDQATKDGITGQALFMRAYAYFWMVVYHGGVPYITVPQDRYEDDLYVARNSTAECFDLIIRDLDEAIAKLPERIATSSTDYGKIDASFALAFKAKVLLYKASPQFNPANPWNNSYWEAAYQENKKAFNDLQARGYRLTEDYANIALVEKGPEVIFAVVNSYPNKVASWDYGVRPGSESRGPAYACPTWEFIKEFPMKDGKLYNDPTSAYYKTEAAFLQQYWEDRDPRFDKSIVWNGKPYAVSGKTGKRQYTSLGIAHELDDFGVNPKAGVNSTNLNRYSGFFIEKNSLLKLTQAEVQQYDVDFVLMRFAEVMLNYAEAANETGRIGEAMDILKQIRQRAGIEAGGDSNYGIKAITRDQMREAILAERNIEFCFEGHRFWDLRRLRMLNRLDGTTKHGVEAIAINDDGSEMAMGQARALADKYELMENNFKYSILQIPLSGVKVNSLPESYYFFPIQESVIDKNPKIEQNNNWGGTFNPTLE</sequence>
<organism evidence="8 9">
    <name type="scientific">Olivibacter jilunii</name>
    <dbReference type="NCBI Taxonomy" id="985016"/>
    <lineage>
        <taxon>Bacteria</taxon>
        <taxon>Pseudomonadati</taxon>
        <taxon>Bacteroidota</taxon>
        <taxon>Sphingobacteriia</taxon>
        <taxon>Sphingobacteriales</taxon>
        <taxon>Sphingobacteriaceae</taxon>
        <taxon>Olivibacter</taxon>
    </lineage>
</organism>
<dbReference type="Pfam" id="PF14322">
    <property type="entry name" value="SusD-like_3"/>
    <property type="match status" value="1"/>
</dbReference>
<dbReference type="Pfam" id="PF07980">
    <property type="entry name" value="SusD_RagB"/>
    <property type="match status" value="1"/>
</dbReference>
<evidence type="ECO:0000313" key="9">
    <source>
        <dbReference type="Proteomes" id="UP001597560"/>
    </source>
</evidence>
<reference evidence="9" key="1">
    <citation type="journal article" date="2019" name="Int. J. Syst. Evol. Microbiol.">
        <title>The Global Catalogue of Microorganisms (GCM) 10K type strain sequencing project: providing services to taxonomists for standard genome sequencing and annotation.</title>
        <authorList>
            <consortium name="The Broad Institute Genomics Platform"/>
            <consortium name="The Broad Institute Genome Sequencing Center for Infectious Disease"/>
            <person name="Wu L."/>
            <person name="Ma J."/>
        </authorList>
    </citation>
    <scope>NUCLEOTIDE SEQUENCE [LARGE SCALE GENOMIC DNA]</scope>
    <source>
        <strain evidence="9">KCTC 23098</strain>
    </source>
</reference>
<dbReference type="InterPro" id="IPR012944">
    <property type="entry name" value="SusD_RagB_dom"/>
</dbReference>
<comment type="caution">
    <text evidence="8">The sequence shown here is derived from an EMBL/GenBank/DDBJ whole genome shotgun (WGS) entry which is preliminary data.</text>
</comment>
<proteinExistence type="inferred from homology"/>
<dbReference type="SUPFAM" id="SSF48452">
    <property type="entry name" value="TPR-like"/>
    <property type="match status" value="1"/>
</dbReference>
<evidence type="ECO:0000256" key="5">
    <source>
        <dbReference type="ARBA" id="ARBA00023237"/>
    </source>
</evidence>
<keyword evidence="5" id="KW-0998">Cell outer membrane</keyword>
<keyword evidence="3" id="KW-0732">Signal</keyword>
<keyword evidence="4" id="KW-0472">Membrane</keyword>
<dbReference type="InterPro" id="IPR033985">
    <property type="entry name" value="SusD-like_N"/>
</dbReference>
<keyword evidence="9" id="KW-1185">Reference proteome</keyword>
<evidence type="ECO:0000313" key="8">
    <source>
        <dbReference type="EMBL" id="MFD2962574.1"/>
    </source>
</evidence>
<evidence type="ECO:0000256" key="4">
    <source>
        <dbReference type="ARBA" id="ARBA00023136"/>
    </source>
</evidence>